<feature type="transmembrane region" description="Helical" evidence="6">
    <location>
        <begin position="131"/>
        <end position="157"/>
    </location>
</feature>
<feature type="transmembrane region" description="Helical" evidence="6">
    <location>
        <begin position="351"/>
        <end position="369"/>
    </location>
</feature>
<organism evidence="8 9">
    <name type="scientific">Galemys pyrenaicus</name>
    <name type="common">Iberian desman</name>
    <name type="synonym">Pyrenean desman</name>
    <dbReference type="NCBI Taxonomy" id="202257"/>
    <lineage>
        <taxon>Eukaryota</taxon>
        <taxon>Metazoa</taxon>
        <taxon>Chordata</taxon>
        <taxon>Craniata</taxon>
        <taxon>Vertebrata</taxon>
        <taxon>Euteleostomi</taxon>
        <taxon>Mammalia</taxon>
        <taxon>Eutheria</taxon>
        <taxon>Laurasiatheria</taxon>
        <taxon>Eulipotyphla</taxon>
        <taxon>Talpidae</taxon>
        <taxon>Galemys</taxon>
    </lineage>
</organism>
<feature type="transmembrane region" description="Helical" evidence="6">
    <location>
        <begin position="1033"/>
        <end position="1055"/>
    </location>
</feature>
<evidence type="ECO:0000256" key="4">
    <source>
        <dbReference type="ARBA" id="ARBA00022989"/>
    </source>
</evidence>
<feature type="transmembrane region" description="Helical" evidence="6">
    <location>
        <begin position="856"/>
        <end position="880"/>
    </location>
</feature>
<evidence type="ECO:0000313" key="8">
    <source>
        <dbReference type="EMBL" id="KAG8521901.1"/>
    </source>
</evidence>
<feature type="transmembrane region" description="Helical" evidence="6">
    <location>
        <begin position="528"/>
        <end position="550"/>
    </location>
</feature>
<dbReference type="GO" id="GO:0016020">
    <property type="term" value="C:membrane"/>
    <property type="evidence" value="ECO:0007669"/>
    <property type="project" value="UniProtKB-SubCell"/>
</dbReference>
<feature type="transmembrane region" description="Helical" evidence="6">
    <location>
        <begin position="1001"/>
        <end position="1027"/>
    </location>
</feature>
<feature type="transmembrane region" description="Helical" evidence="6">
    <location>
        <begin position="274"/>
        <end position="294"/>
    </location>
</feature>
<keyword evidence="5 6" id="KW-0472">Membrane</keyword>
<feature type="transmembrane region" description="Helical" evidence="6">
    <location>
        <begin position="429"/>
        <end position="457"/>
    </location>
</feature>
<reference evidence="8" key="1">
    <citation type="journal article" date="2021" name="Evol. Appl.">
        <title>The genome of the Pyrenean desman and the effects of bottlenecks and inbreeding on the genomic landscape of an endangered species.</title>
        <authorList>
            <person name="Escoda L."/>
            <person name="Castresana J."/>
        </authorList>
    </citation>
    <scope>NUCLEOTIDE SEQUENCE</scope>
    <source>
        <strain evidence="8">IBE-C5619</strain>
    </source>
</reference>
<dbReference type="InterPro" id="IPR002528">
    <property type="entry name" value="MATE_fam"/>
</dbReference>
<feature type="transmembrane region" description="Helical" evidence="6">
    <location>
        <begin position="1258"/>
        <end position="1279"/>
    </location>
</feature>
<dbReference type="CDD" id="cd13132">
    <property type="entry name" value="MATE_eukaryotic"/>
    <property type="match status" value="2"/>
</dbReference>
<dbReference type="GO" id="GO:0015297">
    <property type="term" value="F:antiporter activity"/>
    <property type="evidence" value="ECO:0007669"/>
    <property type="project" value="InterPro"/>
</dbReference>
<dbReference type="EMBL" id="JAGFMF010011456">
    <property type="protein sequence ID" value="KAG8521901.1"/>
    <property type="molecule type" value="Genomic_DNA"/>
</dbReference>
<feature type="transmembrane region" description="Helical" evidence="6">
    <location>
        <begin position="501"/>
        <end position="522"/>
    </location>
</feature>
<proteinExistence type="inferred from homology"/>
<feature type="transmembrane region" description="Helical" evidence="6">
    <location>
        <begin position="95"/>
        <end position="119"/>
    </location>
</feature>
<feature type="compositionally biased region" description="Basic and acidic residues" evidence="7">
    <location>
        <begin position="56"/>
        <end position="73"/>
    </location>
</feature>
<comment type="subcellular location">
    <subcellularLocation>
        <location evidence="1">Membrane</location>
        <topology evidence="1">Multi-pass membrane protein</topology>
    </subcellularLocation>
</comment>
<evidence type="ECO:0000256" key="7">
    <source>
        <dbReference type="SAM" id="MobiDB-lite"/>
    </source>
</evidence>
<dbReference type="InterPro" id="IPR045069">
    <property type="entry name" value="MATE_euk"/>
</dbReference>
<protein>
    <recommendedName>
        <fullName evidence="6">Multidrug and toxin extrusion protein</fullName>
    </recommendedName>
</protein>
<feature type="transmembrane region" description="Helical" evidence="6">
    <location>
        <begin position="1220"/>
        <end position="1237"/>
    </location>
</feature>
<dbReference type="Pfam" id="PF01554">
    <property type="entry name" value="MatE"/>
    <property type="match status" value="4"/>
</dbReference>
<feature type="transmembrane region" description="Helical" evidence="6">
    <location>
        <begin position="463"/>
        <end position="480"/>
    </location>
</feature>
<feature type="region of interest" description="Disordered" evidence="7">
    <location>
        <begin position="715"/>
        <end position="795"/>
    </location>
</feature>
<comment type="caution">
    <text evidence="8">The sequence shown here is derived from an EMBL/GenBank/DDBJ whole genome shotgun (WGS) entry which is preliminary data.</text>
</comment>
<feature type="transmembrane region" description="Helical" evidence="6">
    <location>
        <begin position="169"/>
        <end position="191"/>
    </location>
</feature>
<feature type="transmembrane region" description="Helical" evidence="6">
    <location>
        <begin position="1285"/>
        <end position="1307"/>
    </location>
</feature>
<evidence type="ECO:0000256" key="1">
    <source>
        <dbReference type="ARBA" id="ARBA00004141"/>
    </source>
</evidence>
<dbReference type="Proteomes" id="UP000700334">
    <property type="component" value="Unassembled WGS sequence"/>
</dbReference>
<evidence type="ECO:0000256" key="3">
    <source>
        <dbReference type="ARBA" id="ARBA00022692"/>
    </source>
</evidence>
<sequence>VRRCEGRVLGRLLAGGALSRAAGLRAAPGAGTGEGGRPCTLPAGHSLRAPGSRGTRHMETREEPQPERVGRAATAERRGPRCLSLADFREELRELLVLAGPAFLAQLMVFLISFISSVFCGHLGKLELDAVTLAIAVINVTGISVGFGLSSACDTLISQTYGSRNLKHVGIILQKGVLVLLLCCFPCWALFLNTQQILLLFKQDPDVSRLTQTYVMIFIPALPATFLYTLQVKYLLNQGIILPQIITGVVANLVNALTNYVFLHQLHLGVMGSALANTISQFVLALLLFLFILWRKLHVATWGGKGCLLSSNMDVRFVSNWVPARQLDVLKTCLSLSAGWSFECLQDWASFLRLAIPSMLMLCIEWWAYEIGSFLSGILGMVELGAQSVVYELAVIVYMIPTGFSVAASVRVGNALGAGNIEQAKRSSAVALVITEIFAVTLCVLLLSCKDLVGYIFTTEREIIALVAQVVPIYAISHLFEGLACTSGGILRGSGNQKVGAIVNAFGYYIIGLPIGISLMFAAKLGVIGLWAGMIICTTSQAVCFLGFIARLNWKKACQEAQVHANLKANMDGPSPLSQDLLYPASPENHGEILMTDVEKKDETQWDQQMHQEEHLMNIQPRDSAQLSRRQLLLRRGLLFLGFILVLLVGILVRVNSPCWARDPPSQQAAVSMKNLGAGMDINTQACLAFARKEQLKDNISSHFPLVTAERLSRGFRSASTGDRHPLPPARGLRPPLPPRPSLLPPPTPHLGSAVPTVGPCAGRQGGRRSGGERVGGRWGSAGVTARGPMGGAGVPRCGPTIRSRAVMEPPAAADAAPPTATPARPQRPVARCGRGCLRSLRGALPPDLRREVTELLALAGPVFLAQLMLFLIGVVSSIFCGHLGKVQLDAVTLAVSVVNVTGISVGIGLASACDTLMSQSFGGKNLKRVGVILQRGILILMLCCFPCWAIFINTEHILLLLKQDPEVSRIAQIYVMIFIPALPAAFLFQLQTRYLQNQGIILPQIITGIAANAINVGMNVLLLYVLDLGVVGSAWANTTSQYFLCVLLFLYIWWKKIYINTWGGPFSNWSHLATLIRFLENSGYSQFLAIWPEESWSRDCFQEWGSFIQLAVPSMFMVCIEWWTFEIGTLLAGLANVTQLGAQAVIYALSSAAYTVPLGLGVAASVRVGSALGAGSAQQARYSCITVLLCAGVCGLIVGVLLAALKDVVAYAFTSDKDIISLVSQVMPIFAPFHLFDSLACTSSGVLRGTGKQKMGAILNAIGYYMFGFPIGISLMFAANLGVIGLWSGMVLCVFFQSLFYLVFILKIDWNGAAEQAQVRAGLKGMQENTPNPPDFPILEKEVINGVVLPDIIRPENQTVQLTGMEENSQHVLSTTGGVLTVSQLIFYRGIVLAVAIAVLLAGILIRVFI</sequence>
<evidence type="ECO:0000313" key="9">
    <source>
        <dbReference type="Proteomes" id="UP000700334"/>
    </source>
</evidence>
<dbReference type="PANTHER" id="PTHR11206">
    <property type="entry name" value="MULTIDRUG RESISTANCE PROTEIN"/>
    <property type="match status" value="1"/>
</dbReference>
<feature type="transmembrane region" description="Helical" evidence="6">
    <location>
        <begin position="637"/>
        <end position="655"/>
    </location>
</feature>
<evidence type="ECO:0000256" key="5">
    <source>
        <dbReference type="ARBA" id="ARBA00023136"/>
    </source>
</evidence>
<feature type="transmembrane region" description="Helical" evidence="6">
    <location>
        <begin position="892"/>
        <end position="913"/>
    </location>
</feature>
<feature type="transmembrane region" description="Helical" evidence="6">
    <location>
        <begin position="1108"/>
        <end position="1126"/>
    </location>
</feature>
<gene>
    <name evidence="8" type="ORF">J0S82_000182</name>
</gene>
<feature type="transmembrane region" description="Helical" evidence="6">
    <location>
        <begin position="675"/>
        <end position="691"/>
    </location>
</feature>
<feature type="region of interest" description="Disordered" evidence="7">
    <location>
        <begin position="28"/>
        <end position="73"/>
    </location>
</feature>
<feature type="transmembrane region" description="Helical" evidence="6">
    <location>
        <begin position="972"/>
        <end position="989"/>
    </location>
</feature>
<feature type="transmembrane region" description="Helical" evidence="6">
    <location>
        <begin position="1146"/>
        <end position="1167"/>
    </location>
</feature>
<feature type="compositionally biased region" description="Pro residues" evidence="7">
    <location>
        <begin position="735"/>
        <end position="749"/>
    </location>
</feature>
<feature type="transmembrane region" description="Helical" evidence="6">
    <location>
        <begin position="211"/>
        <end position="230"/>
    </location>
</feature>
<evidence type="ECO:0000256" key="2">
    <source>
        <dbReference type="ARBA" id="ARBA00010199"/>
    </source>
</evidence>
<feature type="non-terminal residue" evidence="8">
    <location>
        <position position="1"/>
    </location>
</feature>
<feature type="transmembrane region" description="Helical" evidence="6">
    <location>
        <begin position="389"/>
        <end position="408"/>
    </location>
</feature>
<name>A0A8J6DV38_GALPY</name>
<keyword evidence="9" id="KW-1185">Reference proteome</keyword>
<feature type="transmembrane region" description="Helical" evidence="6">
    <location>
        <begin position="242"/>
        <end position="262"/>
    </location>
</feature>
<dbReference type="OrthoDB" id="2126698at2759"/>
<feature type="transmembrane region" description="Helical" evidence="6">
    <location>
        <begin position="1188"/>
        <end position="1214"/>
    </location>
</feature>
<keyword evidence="4 6" id="KW-1133">Transmembrane helix</keyword>
<dbReference type="GO" id="GO:0042910">
    <property type="term" value="F:xenobiotic transmembrane transporter activity"/>
    <property type="evidence" value="ECO:0007669"/>
    <property type="project" value="InterPro"/>
</dbReference>
<feature type="transmembrane region" description="Helical" evidence="6">
    <location>
        <begin position="1387"/>
        <end position="1410"/>
    </location>
</feature>
<dbReference type="GO" id="GO:1990961">
    <property type="term" value="P:xenobiotic detoxification by transmembrane export across the plasma membrane"/>
    <property type="evidence" value="ECO:0007669"/>
    <property type="project" value="InterPro"/>
</dbReference>
<keyword evidence="3 6" id="KW-0812">Transmembrane</keyword>
<evidence type="ECO:0000256" key="6">
    <source>
        <dbReference type="RuleBase" id="RU004914"/>
    </source>
</evidence>
<accession>A0A8J6DV38</accession>
<feature type="transmembrane region" description="Helical" evidence="6">
    <location>
        <begin position="933"/>
        <end position="952"/>
    </location>
</feature>
<comment type="similarity">
    <text evidence="2 6">Belongs to the multi antimicrobial extrusion (MATE) (TC 2.A.66.1) family.</text>
</comment>